<dbReference type="Pfam" id="PF13563">
    <property type="entry name" value="2_5_RNA_ligase2"/>
    <property type="match status" value="1"/>
</dbReference>
<proteinExistence type="inferred from homology"/>
<dbReference type="EC" id="3.1.4.58" evidence="2"/>
<evidence type="ECO:0000256" key="1">
    <source>
        <dbReference type="ARBA" id="ARBA00022801"/>
    </source>
</evidence>
<comment type="catalytic activity">
    <reaction evidence="2">
        <text>a 3'-end 2',3'-cyclophospho-ribonucleotide-RNA + H2O = a 3'-end 2'-phospho-ribonucleotide-RNA + H(+)</text>
        <dbReference type="Rhea" id="RHEA:11828"/>
        <dbReference type="Rhea" id="RHEA-COMP:10464"/>
        <dbReference type="Rhea" id="RHEA-COMP:17353"/>
        <dbReference type="ChEBI" id="CHEBI:15377"/>
        <dbReference type="ChEBI" id="CHEBI:15378"/>
        <dbReference type="ChEBI" id="CHEBI:83064"/>
        <dbReference type="ChEBI" id="CHEBI:173113"/>
        <dbReference type="EC" id="3.1.4.58"/>
    </reaction>
</comment>
<dbReference type="PANTHER" id="PTHR35561:SF1">
    <property type="entry name" value="RNA 2',3'-CYCLIC PHOSPHODIESTERASE"/>
    <property type="match status" value="1"/>
</dbReference>
<dbReference type="EMBL" id="JAIGNO010000004">
    <property type="protein sequence ID" value="MBX7482709.1"/>
    <property type="molecule type" value="Genomic_DNA"/>
</dbReference>
<feature type="active site" description="Proton donor" evidence="2">
    <location>
        <position position="38"/>
    </location>
</feature>
<comment type="caution">
    <text evidence="3">The sequence shown here is derived from an EMBL/GenBank/DDBJ whole genome shotgun (WGS) entry which is preliminary data.</text>
</comment>
<feature type="active site" description="Proton acceptor" evidence="2">
    <location>
        <position position="122"/>
    </location>
</feature>
<dbReference type="InterPro" id="IPR004175">
    <property type="entry name" value="RNA_CPDase"/>
</dbReference>
<keyword evidence="4" id="KW-1185">Reference proteome</keyword>
<evidence type="ECO:0000313" key="3">
    <source>
        <dbReference type="EMBL" id="MBX7482709.1"/>
    </source>
</evidence>
<dbReference type="RefSeq" id="WP_221557946.1">
    <property type="nucleotide sequence ID" value="NZ_JAIGNO010000004.1"/>
</dbReference>
<dbReference type="HAMAP" id="MF_01940">
    <property type="entry name" value="RNA_CPDase"/>
    <property type="match status" value="1"/>
</dbReference>
<feature type="short sequence motif" description="HXTX 2" evidence="2">
    <location>
        <begin position="122"/>
        <end position="125"/>
    </location>
</feature>
<dbReference type="PANTHER" id="PTHR35561">
    <property type="entry name" value="RNA 2',3'-CYCLIC PHOSPHODIESTERASE"/>
    <property type="match status" value="1"/>
</dbReference>
<comment type="similarity">
    <text evidence="2">Belongs to the 2H phosphoesterase superfamily. ThpR family.</text>
</comment>
<dbReference type="SUPFAM" id="SSF55144">
    <property type="entry name" value="LigT-like"/>
    <property type="match status" value="1"/>
</dbReference>
<dbReference type="Proteomes" id="UP000755104">
    <property type="component" value="Unassembled WGS sequence"/>
</dbReference>
<gene>
    <name evidence="3" type="primary">thpR</name>
    <name evidence="3" type="ORF">K3174_09200</name>
</gene>
<dbReference type="Gene3D" id="3.90.1140.10">
    <property type="entry name" value="Cyclic phosphodiesterase"/>
    <property type="match status" value="1"/>
</dbReference>
<evidence type="ECO:0000313" key="4">
    <source>
        <dbReference type="Proteomes" id="UP000755104"/>
    </source>
</evidence>
<keyword evidence="1 2" id="KW-0378">Hydrolase</keyword>
<protein>
    <recommendedName>
        <fullName evidence="2">RNA 2',3'-cyclic phosphodiesterase</fullName>
        <shortName evidence="2">RNA 2',3'-CPDase</shortName>
        <ecNumber evidence="2">3.1.4.58</ecNumber>
    </recommendedName>
</protein>
<dbReference type="NCBIfam" id="TIGR02258">
    <property type="entry name" value="2_5_ligase"/>
    <property type="match status" value="1"/>
</dbReference>
<organism evidence="3 4">
    <name type="scientific">Qipengyuania qiaonensis</name>
    <dbReference type="NCBI Taxonomy" id="2867240"/>
    <lineage>
        <taxon>Bacteria</taxon>
        <taxon>Pseudomonadati</taxon>
        <taxon>Pseudomonadota</taxon>
        <taxon>Alphaproteobacteria</taxon>
        <taxon>Sphingomonadales</taxon>
        <taxon>Erythrobacteraceae</taxon>
        <taxon>Qipengyuania</taxon>
    </lineage>
</organism>
<evidence type="ECO:0000256" key="2">
    <source>
        <dbReference type="HAMAP-Rule" id="MF_01940"/>
    </source>
</evidence>
<dbReference type="InterPro" id="IPR009097">
    <property type="entry name" value="Cyclic_Pdiesterase"/>
</dbReference>
<name>A0ABS7J5U6_9SPHN</name>
<reference evidence="3 4" key="1">
    <citation type="submission" date="2021-08" db="EMBL/GenBank/DDBJ databases">
        <title>Comparative Genomics Analysis of the Genus Qipengyuania Reveals Extensive Genetic Diversity and Metabolic Versatility, Including the Description of Fifteen Novel Species.</title>
        <authorList>
            <person name="Liu Y."/>
        </authorList>
    </citation>
    <scope>NUCLEOTIDE SEQUENCE [LARGE SCALE GENOMIC DNA]</scope>
    <source>
        <strain evidence="3 4">6D47A</strain>
    </source>
</reference>
<accession>A0ABS7J5U6</accession>
<feature type="short sequence motif" description="HXTX 1" evidence="2">
    <location>
        <begin position="38"/>
        <end position="41"/>
    </location>
</feature>
<sequence length="181" mass="20408">MPHRLFVGIRPPGDIRDALIDLMEGIDLARWQDDDQLHLTLRYVGEVDTHLAEDLAGRLREVDMPPFDLTIAGTGTFAKKGRPHTLWAGIEPSDGLRRLQRRIERICISAGLEPEHRKYHPHITLARINRSTGALAPFFAATASLRLGPWRAESYILFESTLGRHGSVYDPIVRYPIETGP</sequence>
<comment type="function">
    <text evidence="2">Hydrolyzes RNA 2',3'-cyclic phosphodiester to an RNA 2'-phosphomonoester.</text>
</comment>